<dbReference type="PaxDb" id="3218-PP1S58_18V6.1"/>
<reference evidence="1 3" key="2">
    <citation type="journal article" date="2018" name="Plant J.">
        <title>The Physcomitrella patens chromosome-scale assembly reveals moss genome structure and evolution.</title>
        <authorList>
            <person name="Lang D."/>
            <person name="Ullrich K.K."/>
            <person name="Murat F."/>
            <person name="Fuchs J."/>
            <person name="Jenkins J."/>
            <person name="Haas F.B."/>
            <person name="Piednoel M."/>
            <person name="Gundlach H."/>
            <person name="Van Bel M."/>
            <person name="Meyberg R."/>
            <person name="Vives C."/>
            <person name="Morata J."/>
            <person name="Symeonidi A."/>
            <person name="Hiss M."/>
            <person name="Muchero W."/>
            <person name="Kamisugi Y."/>
            <person name="Saleh O."/>
            <person name="Blanc G."/>
            <person name="Decker E.L."/>
            <person name="van Gessel N."/>
            <person name="Grimwood J."/>
            <person name="Hayes R.D."/>
            <person name="Graham S.W."/>
            <person name="Gunter L.E."/>
            <person name="McDaniel S.F."/>
            <person name="Hoernstein S.N.W."/>
            <person name="Larsson A."/>
            <person name="Li F.W."/>
            <person name="Perroud P.F."/>
            <person name="Phillips J."/>
            <person name="Ranjan P."/>
            <person name="Rokshar D.S."/>
            <person name="Rothfels C.J."/>
            <person name="Schneider L."/>
            <person name="Shu S."/>
            <person name="Stevenson D.W."/>
            <person name="Thummler F."/>
            <person name="Tillich M."/>
            <person name="Villarreal Aguilar J.C."/>
            <person name="Widiez T."/>
            <person name="Wong G.K."/>
            <person name="Wymore A."/>
            <person name="Zhang Y."/>
            <person name="Zimmer A.D."/>
            <person name="Quatrano R.S."/>
            <person name="Mayer K.F.X."/>
            <person name="Goodstein D."/>
            <person name="Casacuberta J.M."/>
            <person name="Vandepoele K."/>
            <person name="Reski R."/>
            <person name="Cuming A.C."/>
            <person name="Tuskan G.A."/>
            <person name="Maumus F."/>
            <person name="Salse J."/>
            <person name="Schmutz J."/>
            <person name="Rensing S.A."/>
        </authorList>
    </citation>
    <scope>NUCLEOTIDE SEQUENCE [LARGE SCALE GENOMIC DNA]</scope>
    <source>
        <strain evidence="2 3">cv. Gransden 2004</strain>
    </source>
</reference>
<dbReference type="Proteomes" id="UP000006727">
    <property type="component" value="Chromosome 10"/>
</dbReference>
<reference evidence="1 3" key="1">
    <citation type="journal article" date="2008" name="Science">
        <title>The Physcomitrella genome reveals evolutionary insights into the conquest of land by plants.</title>
        <authorList>
            <person name="Rensing S."/>
            <person name="Lang D."/>
            <person name="Zimmer A."/>
            <person name="Terry A."/>
            <person name="Salamov A."/>
            <person name="Shapiro H."/>
            <person name="Nishiyama T."/>
            <person name="Perroud P.-F."/>
            <person name="Lindquist E."/>
            <person name="Kamisugi Y."/>
            <person name="Tanahashi T."/>
            <person name="Sakakibara K."/>
            <person name="Fujita T."/>
            <person name="Oishi K."/>
            <person name="Shin-I T."/>
            <person name="Kuroki Y."/>
            <person name="Toyoda A."/>
            <person name="Suzuki Y."/>
            <person name="Hashimoto A."/>
            <person name="Yamaguchi K."/>
            <person name="Sugano A."/>
            <person name="Kohara Y."/>
            <person name="Fujiyama A."/>
            <person name="Anterola A."/>
            <person name="Aoki S."/>
            <person name="Ashton N."/>
            <person name="Barbazuk W.B."/>
            <person name="Barker E."/>
            <person name="Bennetzen J."/>
            <person name="Bezanilla M."/>
            <person name="Blankenship R."/>
            <person name="Cho S.H."/>
            <person name="Dutcher S."/>
            <person name="Estelle M."/>
            <person name="Fawcett J.A."/>
            <person name="Gundlach H."/>
            <person name="Hanada K."/>
            <person name="Heyl A."/>
            <person name="Hicks K.A."/>
            <person name="Hugh J."/>
            <person name="Lohr M."/>
            <person name="Mayer K."/>
            <person name="Melkozernov A."/>
            <person name="Murata T."/>
            <person name="Nelson D."/>
            <person name="Pils B."/>
            <person name="Prigge M."/>
            <person name="Reiss B."/>
            <person name="Renner T."/>
            <person name="Rombauts S."/>
            <person name="Rushton P."/>
            <person name="Sanderfoot A."/>
            <person name="Schween G."/>
            <person name="Shiu S.-H."/>
            <person name="Stueber K."/>
            <person name="Theodoulou F.L."/>
            <person name="Tu H."/>
            <person name="Van de Peer Y."/>
            <person name="Verrier P.J."/>
            <person name="Waters E."/>
            <person name="Wood A."/>
            <person name="Yang L."/>
            <person name="Cove D."/>
            <person name="Cuming A."/>
            <person name="Hasebe M."/>
            <person name="Lucas S."/>
            <person name="Mishler D.B."/>
            <person name="Reski R."/>
            <person name="Grigoriev I."/>
            <person name="Quatrano R.S."/>
            <person name="Boore J.L."/>
        </authorList>
    </citation>
    <scope>NUCLEOTIDE SEQUENCE [LARGE SCALE GENOMIC DNA]</scope>
    <source>
        <strain evidence="2 3">cv. Gransden 2004</strain>
    </source>
</reference>
<name>A0A2K1JY17_PHYPA</name>
<evidence type="ECO:0000313" key="1">
    <source>
        <dbReference type="EMBL" id="PNR46422.1"/>
    </source>
</evidence>
<organism evidence="1">
    <name type="scientific">Physcomitrium patens</name>
    <name type="common">Spreading-leaved earth moss</name>
    <name type="synonym">Physcomitrella patens</name>
    <dbReference type="NCBI Taxonomy" id="3218"/>
    <lineage>
        <taxon>Eukaryota</taxon>
        <taxon>Viridiplantae</taxon>
        <taxon>Streptophyta</taxon>
        <taxon>Embryophyta</taxon>
        <taxon>Bryophyta</taxon>
        <taxon>Bryophytina</taxon>
        <taxon>Bryopsida</taxon>
        <taxon>Funariidae</taxon>
        <taxon>Funariales</taxon>
        <taxon>Funariaceae</taxon>
        <taxon>Physcomitrium</taxon>
    </lineage>
</organism>
<reference evidence="2" key="3">
    <citation type="submission" date="2020-12" db="UniProtKB">
        <authorList>
            <consortium name="EnsemblPlants"/>
        </authorList>
    </citation>
    <scope>IDENTIFICATION</scope>
</reference>
<proteinExistence type="predicted"/>
<dbReference type="EnsemblPlants" id="Pp3c10_7200V3.1">
    <property type="protein sequence ID" value="PAC:32899989.CDS.1"/>
    <property type="gene ID" value="Pp3c10_7200"/>
</dbReference>
<dbReference type="InParanoid" id="A0A2K1JY17"/>
<dbReference type="EMBL" id="ABEU02000010">
    <property type="protein sequence ID" value="PNR46422.1"/>
    <property type="molecule type" value="Genomic_DNA"/>
</dbReference>
<keyword evidence="3" id="KW-1185">Reference proteome</keyword>
<sequence>MTSICSREGWQIMEVRTDTADLHFVWQEVCGSAAQLVTSYPLSLPLILAKRPFSG</sequence>
<dbReference type="Gramene" id="Pp3c10_7200V3.1">
    <property type="protein sequence ID" value="PAC:32899989.CDS.1"/>
    <property type="gene ID" value="Pp3c10_7200"/>
</dbReference>
<accession>A0A2K1JY17</accession>
<dbReference type="AlphaFoldDB" id="A0A2K1JY17"/>
<protein>
    <submittedName>
        <fullName evidence="1 2">Uncharacterized protein</fullName>
    </submittedName>
</protein>
<gene>
    <name evidence="1" type="ORF">PHYPA_013541</name>
</gene>
<evidence type="ECO:0000313" key="2">
    <source>
        <dbReference type="EnsemblPlants" id="PAC:32899989.CDS.1"/>
    </source>
</evidence>
<evidence type="ECO:0000313" key="3">
    <source>
        <dbReference type="Proteomes" id="UP000006727"/>
    </source>
</evidence>